<dbReference type="RefSeq" id="WP_091727901.1">
    <property type="nucleotide sequence ID" value="NZ_FNQE01000008.1"/>
</dbReference>
<dbReference type="Gene3D" id="3.90.640.20">
    <property type="entry name" value="Heat-shock cognate protein, ATPase"/>
    <property type="match status" value="1"/>
</dbReference>
<evidence type="ECO:0000259" key="3">
    <source>
        <dbReference type="Pfam" id="PF13786"/>
    </source>
</evidence>
<evidence type="ECO:0000313" key="5">
    <source>
        <dbReference type="Proteomes" id="UP000198625"/>
    </source>
</evidence>
<reference evidence="4 5" key="1">
    <citation type="submission" date="2016-10" db="EMBL/GenBank/DDBJ databases">
        <authorList>
            <person name="de Groot N.N."/>
        </authorList>
    </citation>
    <scope>NUCLEOTIDE SEQUENCE [LARGE SCALE GENOMIC DNA]</scope>
    <source>
        <strain evidence="4 5">DSM 21650</strain>
    </source>
</reference>
<feature type="domain" description="DUF4179" evidence="3">
    <location>
        <begin position="39"/>
        <end position="102"/>
    </location>
</feature>
<gene>
    <name evidence="4" type="ORF">SAMN05660462_00939</name>
</gene>
<evidence type="ECO:0000313" key="4">
    <source>
        <dbReference type="EMBL" id="SDY80725.1"/>
    </source>
</evidence>
<proteinExistence type="predicted"/>
<keyword evidence="1" id="KW-0472">Membrane</keyword>
<dbReference type="OrthoDB" id="4990at2"/>
<dbReference type="Pfam" id="PF13786">
    <property type="entry name" value="DUF4179"/>
    <property type="match status" value="1"/>
</dbReference>
<feature type="domain" description="DUF3298" evidence="2">
    <location>
        <begin position="198"/>
        <end position="282"/>
    </location>
</feature>
<sequence length="298" mass="34026">MNDKKIEELKKQYMNTPIPEELDFLVRKTLKDGGIKTMKKNNKYRWISIAASVAVIFTASVNISPTFADALSEVPVIKGLVKVLTFREYKVDEDTYNANIKIPAIEGLENKDLENKLNEKYLQENKKLYEDFMSEIEDLKANGGGHLGVDSGYEIKADNDRILSIGRYIVNTVGSSSTVYKFDTIDKRNEVLITLPSLFKDSSYIDIISENIIDQMKEQMELDGEKIYWIEGYVEEGFTEVFEKISGEQNFYITEEGKLVISFNKYDVAPGYMGVVEFEIPTDVISDILVSDEYISLR</sequence>
<dbReference type="Pfam" id="PF11738">
    <property type="entry name" value="DUF3298"/>
    <property type="match status" value="1"/>
</dbReference>
<dbReference type="STRING" id="415015.SAMN05660462_00939"/>
<keyword evidence="1" id="KW-1133">Transmembrane helix</keyword>
<name>A0A1H3MWX5_9FIRM</name>
<evidence type="ECO:0000259" key="2">
    <source>
        <dbReference type="Pfam" id="PF11738"/>
    </source>
</evidence>
<feature type="transmembrane region" description="Helical" evidence="1">
    <location>
        <begin position="46"/>
        <end position="68"/>
    </location>
</feature>
<dbReference type="InterPro" id="IPR021729">
    <property type="entry name" value="DUF3298"/>
</dbReference>
<dbReference type="EMBL" id="FNQE01000008">
    <property type="protein sequence ID" value="SDY80725.1"/>
    <property type="molecule type" value="Genomic_DNA"/>
</dbReference>
<dbReference type="Proteomes" id="UP000198625">
    <property type="component" value="Unassembled WGS sequence"/>
</dbReference>
<dbReference type="Gene3D" id="3.30.565.40">
    <property type="entry name" value="Fervidobacterium nodosum Rt17-B1 like"/>
    <property type="match status" value="1"/>
</dbReference>
<protein>
    <submittedName>
        <fullName evidence="4">Uncharacterized protein</fullName>
    </submittedName>
</protein>
<organism evidence="4 5">
    <name type="scientific">Proteiniborus ethanoligenes</name>
    <dbReference type="NCBI Taxonomy" id="415015"/>
    <lineage>
        <taxon>Bacteria</taxon>
        <taxon>Bacillati</taxon>
        <taxon>Bacillota</taxon>
        <taxon>Clostridia</taxon>
        <taxon>Eubacteriales</taxon>
        <taxon>Proteiniborus</taxon>
    </lineage>
</organism>
<keyword evidence="1" id="KW-0812">Transmembrane</keyword>
<dbReference type="InterPro" id="IPR025436">
    <property type="entry name" value="DUF4179"/>
</dbReference>
<evidence type="ECO:0000256" key="1">
    <source>
        <dbReference type="SAM" id="Phobius"/>
    </source>
</evidence>
<dbReference type="AlphaFoldDB" id="A0A1H3MWX5"/>
<keyword evidence="5" id="KW-1185">Reference proteome</keyword>
<dbReference type="InterPro" id="IPR037126">
    <property type="entry name" value="PdaC/RsiV-like_sf"/>
</dbReference>
<accession>A0A1H3MWX5</accession>